<keyword evidence="1" id="KW-0812">Transmembrane</keyword>
<proteinExistence type="predicted"/>
<feature type="transmembrane region" description="Helical" evidence="1">
    <location>
        <begin position="94"/>
        <end position="119"/>
    </location>
</feature>
<comment type="caution">
    <text evidence="2">The sequence shown here is derived from an EMBL/GenBank/DDBJ whole genome shotgun (WGS) entry which is preliminary data.</text>
</comment>
<evidence type="ECO:0000256" key="1">
    <source>
        <dbReference type="SAM" id="Phobius"/>
    </source>
</evidence>
<feature type="transmembrane region" description="Helical" evidence="1">
    <location>
        <begin position="277"/>
        <end position="296"/>
    </location>
</feature>
<keyword evidence="3" id="KW-1185">Reference proteome</keyword>
<dbReference type="EMBL" id="LGAV01000008">
    <property type="protein sequence ID" value="KOS12939.1"/>
    <property type="molecule type" value="Genomic_DNA"/>
</dbReference>
<reference evidence="2 3" key="1">
    <citation type="submission" date="2015-07" db="EMBL/GenBank/DDBJ databases">
        <title>Draft Genome Sequence of Malassezia furfur CBS1878 and Malassezia pachydermatis CBS1879.</title>
        <authorList>
            <person name="Triana S."/>
            <person name="Ohm R."/>
            <person name="Gonzalez A."/>
            <person name="DeCock H."/>
            <person name="Restrepo S."/>
            <person name="Celis A."/>
        </authorList>
    </citation>
    <scope>NUCLEOTIDE SEQUENCE [LARGE SCALE GENOMIC DNA]</scope>
    <source>
        <strain evidence="2 3">CBS 1879</strain>
    </source>
</reference>
<dbReference type="GeneID" id="28726993"/>
<dbReference type="VEuPathDB" id="FungiDB:Malapachy_0602"/>
<feature type="transmembrane region" description="Helical" evidence="1">
    <location>
        <begin position="167"/>
        <end position="190"/>
    </location>
</feature>
<dbReference type="OrthoDB" id="2520628at2759"/>
<protein>
    <submittedName>
        <fullName evidence="2">Uncharacterized protein</fullName>
    </submittedName>
</protein>
<sequence length="323" mass="35273">MHPENDPIFSSYILATVADWQELFWSKHVHPVYIPVALLSLVHAIRISHATRSISGGLQGQLSLFQSMVLNMIVLFGSSTLLAILLGLPVPFLIAPYAIALYSTVHVIMTLSGLGDLLLRLHKSPALALPVDLLLAAIDAVCRSEGVVNVGLAQVQRHPNPVVAHSLLVQLVAGALISGGLPLLIATFQLHSPHGHWQLQTPAWLRRVDLLLFLPDLWGGVAVAFVHIVLRGGNIEARFPWLPPAAPVLAQWLSYPSHVNVHKVKNAQYLSLRETKAVGAAVLFVFLAVPVLYRHLSLRAIQPVTMTQTPTKKNSTRSKKKLP</sequence>
<feature type="transmembrane region" description="Helical" evidence="1">
    <location>
        <begin position="210"/>
        <end position="230"/>
    </location>
</feature>
<evidence type="ECO:0000313" key="3">
    <source>
        <dbReference type="Proteomes" id="UP000037751"/>
    </source>
</evidence>
<gene>
    <name evidence="2" type="ORF">Malapachy_0602</name>
</gene>
<organism evidence="2 3">
    <name type="scientific">Malassezia pachydermatis</name>
    <dbReference type="NCBI Taxonomy" id="77020"/>
    <lineage>
        <taxon>Eukaryota</taxon>
        <taxon>Fungi</taxon>
        <taxon>Dikarya</taxon>
        <taxon>Basidiomycota</taxon>
        <taxon>Ustilaginomycotina</taxon>
        <taxon>Malasseziomycetes</taxon>
        <taxon>Malasseziales</taxon>
        <taxon>Malasseziaceae</taxon>
        <taxon>Malassezia</taxon>
    </lineage>
</organism>
<dbReference type="RefSeq" id="XP_017990571.1">
    <property type="nucleotide sequence ID" value="XM_018135118.1"/>
</dbReference>
<feature type="transmembrane region" description="Helical" evidence="1">
    <location>
        <begin position="68"/>
        <end position="88"/>
    </location>
</feature>
<dbReference type="Proteomes" id="UP000037751">
    <property type="component" value="Unassembled WGS sequence"/>
</dbReference>
<keyword evidence="1" id="KW-0472">Membrane</keyword>
<dbReference type="AlphaFoldDB" id="A0A0M9VN37"/>
<name>A0A0M9VN37_9BASI</name>
<keyword evidence="1" id="KW-1133">Transmembrane helix</keyword>
<accession>A0A0M9VN37</accession>
<evidence type="ECO:0000313" key="2">
    <source>
        <dbReference type="EMBL" id="KOS12939.1"/>
    </source>
</evidence>